<dbReference type="Proteomes" id="UP001515480">
    <property type="component" value="Unassembled WGS sequence"/>
</dbReference>
<organism evidence="1 2">
    <name type="scientific">Prymnesium parvum</name>
    <name type="common">Toxic golden alga</name>
    <dbReference type="NCBI Taxonomy" id="97485"/>
    <lineage>
        <taxon>Eukaryota</taxon>
        <taxon>Haptista</taxon>
        <taxon>Haptophyta</taxon>
        <taxon>Prymnesiophyceae</taxon>
        <taxon>Prymnesiales</taxon>
        <taxon>Prymnesiaceae</taxon>
        <taxon>Prymnesium</taxon>
    </lineage>
</organism>
<proteinExistence type="predicted"/>
<gene>
    <name evidence="1" type="ORF">AB1Y20_005917</name>
</gene>
<keyword evidence="2" id="KW-1185">Reference proteome</keyword>
<dbReference type="AlphaFoldDB" id="A0AB34J2L0"/>
<comment type="caution">
    <text evidence="1">The sequence shown here is derived from an EMBL/GenBank/DDBJ whole genome shotgun (WGS) entry which is preliminary data.</text>
</comment>
<name>A0AB34J2L0_PRYPA</name>
<evidence type="ECO:0000313" key="2">
    <source>
        <dbReference type="Proteomes" id="UP001515480"/>
    </source>
</evidence>
<evidence type="ECO:0000313" key="1">
    <source>
        <dbReference type="EMBL" id="KAL1511095.1"/>
    </source>
</evidence>
<protein>
    <recommendedName>
        <fullName evidence="3">Protein xylosyltransferase</fullName>
    </recommendedName>
</protein>
<evidence type="ECO:0008006" key="3">
    <source>
        <dbReference type="Google" id="ProtNLM"/>
    </source>
</evidence>
<reference evidence="1 2" key="1">
    <citation type="journal article" date="2024" name="Science">
        <title>Giant polyketide synthase enzymes in the biosynthesis of giant marine polyether toxins.</title>
        <authorList>
            <person name="Fallon T.R."/>
            <person name="Shende V.V."/>
            <person name="Wierzbicki I.H."/>
            <person name="Pendleton A.L."/>
            <person name="Watervoot N.F."/>
            <person name="Auber R.P."/>
            <person name="Gonzalez D.J."/>
            <person name="Wisecaver J.H."/>
            <person name="Moore B.S."/>
        </authorList>
    </citation>
    <scope>NUCLEOTIDE SEQUENCE [LARGE SCALE GENOMIC DNA]</scope>
    <source>
        <strain evidence="1 2">12B1</strain>
    </source>
</reference>
<accession>A0AB34J2L0</accession>
<sequence length="483" mass="53466">MRQGLALVGRPPHEPPADTLIAQLCASLAANLHHAPSHPLLLVPSTAAAATRLRQLAAAHAPSLRPTVVSLPHALRLVSPRSSVDLDRLPEALRQRMHAARPAWGGKLHVRDVGRYTSLHRAIHQAVAVRYATRVLGCEVVLLLRPESYLWRRVGLAALVRTRGDVFYSDHRGAAPSFPESPPLPDTLARSRQFCSIHAWYGGGGRATGAASSSWRQHAPRFAIGRDWAMWENLTRQAHLLPAPDADLAADPLLVFDAAAFGAYWRAVERAWGGRPLADALLDAMVARGSLWKHCLRGDVFFLELSYRSFLYHHFEPNGSVRFHNATRLIRHAFPPAARPLGHAYPPAPRGFGQRWFHAAPAGVSRLWYHFGSNGSESGIEAFYRTSPRPAFRYDFSEFHEGGAQGGAARSIREDCEVLRLIARLPDASAASLQVDSLSPGEALRNACATLLDTRLRIPPVPWVPGQRSSPAFWRHRWEWFPD</sequence>
<dbReference type="EMBL" id="JBGBPQ010000014">
    <property type="protein sequence ID" value="KAL1511095.1"/>
    <property type="molecule type" value="Genomic_DNA"/>
</dbReference>